<proteinExistence type="predicted"/>
<dbReference type="Proteomes" id="UP001152795">
    <property type="component" value="Unassembled WGS sequence"/>
</dbReference>
<accession>A0A6S7IIV6</accession>
<gene>
    <name evidence="1" type="ORF">PACLA_8A031390</name>
</gene>
<keyword evidence="2" id="KW-1185">Reference proteome</keyword>
<reference evidence="1" key="1">
    <citation type="submission" date="2020-04" db="EMBL/GenBank/DDBJ databases">
        <authorList>
            <person name="Alioto T."/>
            <person name="Alioto T."/>
            <person name="Gomez Garrido J."/>
        </authorList>
    </citation>
    <scope>NUCLEOTIDE SEQUENCE</scope>
    <source>
        <strain evidence="1">A484AB</strain>
    </source>
</reference>
<name>A0A6S7IIV6_PARCT</name>
<comment type="caution">
    <text evidence="1">The sequence shown here is derived from an EMBL/GenBank/DDBJ whole genome shotgun (WGS) entry which is preliminary data.</text>
</comment>
<evidence type="ECO:0000313" key="2">
    <source>
        <dbReference type="Proteomes" id="UP001152795"/>
    </source>
</evidence>
<dbReference type="AlphaFoldDB" id="A0A6S7IIV6"/>
<protein>
    <submittedName>
        <fullName evidence="1">Uncharacterized protein</fullName>
    </submittedName>
</protein>
<sequence length="100" mass="11336">MKRNYFHGKSAPLPPDPGVFAKGVNNLFSDLEGTSRGPRQVLSVRCGISNARKLVFVGPKILIHEQNIKLIEQEERWYEDMSVNLIWHMKCSSSKPGLEI</sequence>
<evidence type="ECO:0000313" key="1">
    <source>
        <dbReference type="EMBL" id="CAB4017606.1"/>
    </source>
</evidence>
<organism evidence="1 2">
    <name type="scientific">Paramuricea clavata</name>
    <name type="common">Red gorgonian</name>
    <name type="synonym">Violescent sea-whip</name>
    <dbReference type="NCBI Taxonomy" id="317549"/>
    <lineage>
        <taxon>Eukaryota</taxon>
        <taxon>Metazoa</taxon>
        <taxon>Cnidaria</taxon>
        <taxon>Anthozoa</taxon>
        <taxon>Octocorallia</taxon>
        <taxon>Malacalcyonacea</taxon>
        <taxon>Plexauridae</taxon>
        <taxon>Paramuricea</taxon>
    </lineage>
</organism>
<dbReference type="EMBL" id="CACRXK020009621">
    <property type="protein sequence ID" value="CAB4017606.1"/>
    <property type="molecule type" value="Genomic_DNA"/>
</dbReference>